<dbReference type="Proteomes" id="UP001396334">
    <property type="component" value="Unassembled WGS sequence"/>
</dbReference>
<name>A0ABR2S294_9ROSI</name>
<dbReference type="EMBL" id="JBBPBN010000017">
    <property type="protein sequence ID" value="KAK9019381.1"/>
    <property type="molecule type" value="Genomic_DNA"/>
</dbReference>
<organism evidence="1 2">
    <name type="scientific">Hibiscus sabdariffa</name>
    <name type="common">roselle</name>
    <dbReference type="NCBI Taxonomy" id="183260"/>
    <lineage>
        <taxon>Eukaryota</taxon>
        <taxon>Viridiplantae</taxon>
        <taxon>Streptophyta</taxon>
        <taxon>Embryophyta</taxon>
        <taxon>Tracheophyta</taxon>
        <taxon>Spermatophyta</taxon>
        <taxon>Magnoliopsida</taxon>
        <taxon>eudicotyledons</taxon>
        <taxon>Gunneridae</taxon>
        <taxon>Pentapetalae</taxon>
        <taxon>rosids</taxon>
        <taxon>malvids</taxon>
        <taxon>Malvales</taxon>
        <taxon>Malvaceae</taxon>
        <taxon>Malvoideae</taxon>
        <taxon>Hibiscus</taxon>
    </lineage>
</organism>
<sequence length="257" mass="27871">MKGTCLAWIKHTFLGLLAKIKGIAYNSSLLLRLSCVAWVLHYSSGLVKANVTINCEGRAAISDARSGGSLGLVGSQSIYTSASSLEAMQPLHVLSPVASLNTARDKRLLMKGRHMLRIIAQARYTPPNFSLKAWYTPTNLSLKVRSKSMANNSNDAVLCMFWGCEIGSDANEMACRDKFHSGCIHGRNFVLQGSCSVCRSQLSLDDSKVDKNVIRICEGIAGVSDAQSGGRLGLPGSQSGSSAQQTEFILFCQYFWH</sequence>
<proteinExistence type="predicted"/>
<accession>A0ABR2S294</accession>
<evidence type="ECO:0000313" key="1">
    <source>
        <dbReference type="EMBL" id="KAK9019381.1"/>
    </source>
</evidence>
<gene>
    <name evidence="1" type="ORF">V6N11_053905</name>
</gene>
<keyword evidence="2" id="KW-1185">Reference proteome</keyword>
<reference evidence="1 2" key="1">
    <citation type="journal article" date="2024" name="G3 (Bethesda)">
        <title>Genome assembly of Hibiscus sabdariffa L. provides insights into metabolisms of medicinal natural products.</title>
        <authorList>
            <person name="Kim T."/>
        </authorList>
    </citation>
    <scope>NUCLEOTIDE SEQUENCE [LARGE SCALE GENOMIC DNA]</scope>
    <source>
        <strain evidence="1">TK-2024</strain>
        <tissue evidence="1">Old leaves</tissue>
    </source>
</reference>
<comment type="caution">
    <text evidence="1">The sequence shown here is derived from an EMBL/GenBank/DDBJ whole genome shotgun (WGS) entry which is preliminary data.</text>
</comment>
<evidence type="ECO:0000313" key="2">
    <source>
        <dbReference type="Proteomes" id="UP001396334"/>
    </source>
</evidence>
<protein>
    <submittedName>
        <fullName evidence="1">Uncharacterized protein</fullName>
    </submittedName>
</protein>